<keyword evidence="3" id="KW-1185">Reference proteome</keyword>
<dbReference type="CDD" id="cd06587">
    <property type="entry name" value="VOC"/>
    <property type="match status" value="1"/>
</dbReference>
<dbReference type="EMBL" id="WHPC01000004">
    <property type="protein sequence ID" value="MPV35825.1"/>
    <property type="molecule type" value="Genomic_DNA"/>
</dbReference>
<proteinExistence type="predicted"/>
<feature type="domain" description="VOC" evidence="1">
    <location>
        <begin position="4"/>
        <end position="112"/>
    </location>
</feature>
<dbReference type="InterPro" id="IPR041581">
    <property type="entry name" value="Glyoxalase_6"/>
</dbReference>
<accession>A0A6N7EGN7</accession>
<dbReference type="Pfam" id="PF18029">
    <property type="entry name" value="Glyoxalase_6"/>
    <property type="match status" value="1"/>
</dbReference>
<protein>
    <submittedName>
        <fullName evidence="2">VOC family protein</fullName>
    </submittedName>
</protein>
<dbReference type="InterPro" id="IPR037523">
    <property type="entry name" value="VOC_core"/>
</dbReference>
<comment type="caution">
    <text evidence="2">The sequence shown here is derived from an EMBL/GenBank/DDBJ whole genome shotgun (WGS) entry which is preliminary data.</text>
</comment>
<dbReference type="AlphaFoldDB" id="A0A6N7EGN7"/>
<dbReference type="Proteomes" id="UP000437709">
    <property type="component" value="Unassembled WGS sequence"/>
</dbReference>
<organism evidence="2 3">
    <name type="scientific">Georgenia subflava</name>
    <dbReference type="NCBI Taxonomy" id="1622177"/>
    <lineage>
        <taxon>Bacteria</taxon>
        <taxon>Bacillati</taxon>
        <taxon>Actinomycetota</taxon>
        <taxon>Actinomycetes</taxon>
        <taxon>Micrococcales</taxon>
        <taxon>Bogoriellaceae</taxon>
        <taxon>Georgenia</taxon>
    </lineage>
</organism>
<dbReference type="PANTHER" id="PTHR35908:SF1">
    <property type="entry name" value="CONSERVED PROTEIN"/>
    <property type="match status" value="1"/>
</dbReference>
<dbReference type="InterPro" id="IPR029068">
    <property type="entry name" value="Glyas_Bleomycin-R_OHBP_Dase"/>
</dbReference>
<sequence length="113" mass="12143">MALTPHAVTFDAGDAARLAGFWAEALGLAVHEGATAEFAAVTGAGQSYLFFAVPEGKLAKNRVHLDLEAGHREDEVERLVRLGATRLDDHDDGARWTVMADPEGNEFCVVQSH</sequence>
<gene>
    <name evidence="2" type="ORF">GB881_01955</name>
</gene>
<evidence type="ECO:0000259" key="1">
    <source>
        <dbReference type="PROSITE" id="PS51819"/>
    </source>
</evidence>
<dbReference type="PROSITE" id="PS51819">
    <property type="entry name" value="VOC"/>
    <property type="match status" value="1"/>
</dbReference>
<dbReference type="PANTHER" id="PTHR35908">
    <property type="entry name" value="HYPOTHETICAL FUSION PROTEIN"/>
    <property type="match status" value="1"/>
</dbReference>
<evidence type="ECO:0000313" key="2">
    <source>
        <dbReference type="EMBL" id="MPV35825.1"/>
    </source>
</evidence>
<dbReference type="RefSeq" id="WP_152194026.1">
    <property type="nucleotide sequence ID" value="NZ_VUKD01000001.1"/>
</dbReference>
<dbReference type="OrthoDB" id="15077at2"/>
<reference evidence="2 3" key="1">
    <citation type="submission" date="2019-10" db="EMBL/GenBank/DDBJ databases">
        <title>Georgenia wutianyii sp. nov. and Georgenia yuyongxinii sp. nov. isolated from plateau pika (Ochotona curzoniae) in the Qinghai-Tibet plateau of China.</title>
        <authorList>
            <person name="Tian Z."/>
        </authorList>
    </citation>
    <scope>NUCLEOTIDE SEQUENCE [LARGE SCALE GENOMIC DNA]</scope>
    <source>
        <strain evidence="2 3">JCM 19765</strain>
    </source>
</reference>
<evidence type="ECO:0000313" key="3">
    <source>
        <dbReference type="Proteomes" id="UP000437709"/>
    </source>
</evidence>
<dbReference type="Gene3D" id="3.10.180.10">
    <property type="entry name" value="2,3-Dihydroxybiphenyl 1,2-Dioxygenase, domain 1"/>
    <property type="match status" value="1"/>
</dbReference>
<dbReference type="SUPFAM" id="SSF54593">
    <property type="entry name" value="Glyoxalase/Bleomycin resistance protein/Dihydroxybiphenyl dioxygenase"/>
    <property type="match status" value="1"/>
</dbReference>
<name>A0A6N7EGN7_9MICO</name>